<name>A0ABT7MZE9_9MICO</name>
<dbReference type="Pfam" id="PF20120">
    <property type="entry name" value="DUF6510"/>
    <property type="match status" value="1"/>
</dbReference>
<accession>A0ABT7MZE9</accession>
<reference evidence="1 2" key="1">
    <citation type="submission" date="2023-06" db="EMBL/GenBank/DDBJ databases">
        <title>Microbacterium sp. nov., isolated from a waste landfill.</title>
        <authorList>
            <person name="Wen W."/>
        </authorList>
    </citation>
    <scope>NUCLEOTIDE SEQUENCE [LARGE SCALE GENOMIC DNA]</scope>
    <source>
        <strain evidence="1 2">ASV49</strain>
    </source>
</reference>
<sequence length="83" mass="8579">MRIVDGNAAAGMLSEVIDGDATTLIGTCAGCGAVAYIAEAVVELDDVAAIMRCRSCTHTLLTVLRAPEGVRIVFGTLGELRRG</sequence>
<comment type="caution">
    <text evidence="1">The sequence shown here is derived from an EMBL/GenBank/DDBJ whole genome shotgun (WGS) entry which is preliminary data.</text>
</comment>
<evidence type="ECO:0000313" key="2">
    <source>
        <dbReference type="Proteomes" id="UP001235064"/>
    </source>
</evidence>
<dbReference type="InterPro" id="IPR045423">
    <property type="entry name" value="DUF6510"/>
</dbReference>
<dbReference type="Proteomes" id="UP001235064">
    <property type="component" value="Unassembled WGS sequence"/>
</dbReference>
<keyword evidence="2" id="KW-1185">Reference proteome</keyword>
<protein>
    <submittedName>
        <fullName evidence="1">DUF6510 family protein</fullName>
    </submittedName>
</protein>
<proteinExistence type="predicted"/>
<dbReference type="RefSeq" id="WP_286288758.1">
    <property type="nucleotide sequence ID" value="NZ_JASXSZ010000003.1"/>
</dbReference>
<gene>
    <name evidence="1" type="ORF">QSV35_10840</name>
</gene>
<organism evidence="1 2">
    <name type="scientific">Microbacterium candidum</name>
    <dbReference type="NCBI Taxonomy" id="3041922"/>
    <lineage>
        <taxon>Bacteria</taxon>
        <taxon>Bacillati</taxon>
        <taxon>Actinomycetota</taxon>
        <taxon>Actinomycetes</taxon>
        <taxon>Micrococcales</taxon>
        <taxon>Microbacteriaceae</taxon>
        <taxon>Microbacterium</taxon>
    </lineage>
</organism>
<evidence type="ECO:0000313" key="1">
    <source>
        <dbReference type="EMBL" id="MDL9979826.1"/>
    </source>
</evidence>
<dbReference type="EMBL" id="JASXSZ010000003">
    <property type="protein sequence ID" value="MDL9979826.1"/>
    <property type="molecule type" value="Genomic_DNA"/>
</dbReference>